<dbReference type="PANTHER" id="PTHR47331">
    <property type="entry name" value="PHD-TYPE DOMAIN-CONTAINING PROTEIN"/>
    <property type="match status" value="1"/>
</dbReference>
<gene>
    <name evidence="3" type="primary">LOC100369222</name>
</gene>
<dbReference type="GeneID" id="100369222"/>
<dbReference type="Pfam" id="PF03564">
    <property type="entry name" value="DUF1759"/>
    <property type="match status" value="1"/>
</dbReference>
<reference evidence="3" key="1">
    <citation type="submission" date="2025-08" db="UniProtKB">
        <authorList>
            <consortium name="RefSeq"/>
        </authorList>
    </citation>
    <scope>IDENTIFICATION</scope>
    <source>
        <tissue evidence="3">Testes</tissue>
    </source>
</reference>
<evidence type="ECO:0000313" key="2">
    <source>
        <dbReference type="Proteomes" id="UP000694865"/>
    </source>
</evidence>
<dbReference type="Proteomes" id="UP000694865">
    <property type="component" value="Unplaced"/>
</dbReference>
<feature type="compositionally biased region" description="Polar residues" evidence="1">
    <location>
        <begin position="1"/>
        <end position="16"/>
    </location>
</feature>
<evidence type="ECO:0000256" key="1">
    <source>
        <dbReference type="SAM" id="MobiDB-lite"/>
    </source>
</evidence>
<dbReference type="PANTHER" id="PTHR47331:SF1">
    <property type="entry name" value="GAG-LIKE PROTEIN"/>
    <property type="match status" value="1"/>
</dbReference>
<sequence>MADKQNPSQVSATSLSKLKRSRNGNRSQMTKLLNKAEAVIASFELESTDKFVAIETLTSNQELIQERYDILKSLDERILELVEKDDIESTIEDSSDYLNDVYASEFKIQRLIERKRREPTNPSSPGTEETTPPTVSTPPTVTPSTSGDNTAQAMYFTAPKTISLPKLQLPTFNGNILQWVSFYDAFKSAVHSDSNLEDVQKFQYLRAQLTGEAARAIEGLQLTDSNYRHAIQILVDRYGQNHKIIAAYMKSLWEMPKPTGDLNSLRNFYDSLESYIRDLQSLGKREDSYGDLLVPIMLEKLPGYVRKQIAREHGNCEWKLYELREAIIKEIDALQADEFDREPPTEPPVTAAFYAGTSTEPQKPRSCAFCKGEHSPNNCKVVVDRNKRMEPTNSNSHANSPKTPNAASHTIETHVQFAKANFEDIPRELPTGPVLLKTAVIQISADYEKVHANVLFDEGATRSFITTELASKLGIKSIRSEVIHLAAFGDKNSRARSLEVATLTLHTITGANCDINALIVPEISTLMKNFVTPSIRNLPHLRGLKLAQPVSSIDSFTVSLLIGADFYWDVVEDHVIRGPGPTAVSSKFGYLLSGPICQGISSETNATILHVMTHVYEEVSKLQSYWDLETIGIKDDSSKSDINVDNFEIFRDTHLRVENGKYIARLPWKRDHPPLPTNYDITEKRTRAMVRKLTPELLQTYDKIINDQKSRNFIEEVKDDDNTRGHYLPHHSVKKDSITTPIRVVYDCSYKSRDSPSLNDCLETGPSLLNDLTSILLRFRVNRFALTSDIEKAFLQVGLENDDREFTKFMWLTDPSDPESPFTIYWLKVILFGAVSSPFILNAVVKTHLENNLDSSTANDLRENIYVDNIVTGTDNTIGASAYYNDATQLMNSCGFNLRSWASNCDELHSLARKDNALDSNSMVNVLGIRWLTESDQLTYTKKVGSPQPVSLTTKREDNRRLVRPPWISLSSTHKGKIVCSRFTEETNSYDQRLLEQRMDVQTDLSTNYIH</sequence>
<organism evidence="2 3">
    <name type="scientific">Saccoglossus kowalevskii</name>
    <name type="common">Acorn worm</name>
    <dbReference type="NCBI Taxonomy" id="10224"/>
    <lineage>
        <taxon>Eukaryota</taxon>
        <taxon>Metazoa</taxon>
        <taxon>Hemichordata</taxon>
        <taxon>Enteropneusta</taxon>
        <taxon>Harrimaniidae</taxon>
        <taxon>Saccoglossus</taxon>
    </lineage>
</organism>
<accession>A0ABM0M7D1</accession>
<dbReference type="InterPro" id="IPR021109">
    <property type="entry name" value="Peptidase_aspartic_dom_sf"/>
</dbReference>
<dbReference type="InterPro" id="IPR043502">
    <property type="entry name" value="DNA/RNA_pol_sf"/>
</dbReference>
<evidence type="ECO:0000313" key="3">
    <source>
        <dbReference type="RefSeq" id="XP_006815922.1"/>
    </source>
</evidence>
<feature type="compositionally biased region" description="Low complexity" evidence="1">
    <location>
        <begin position="120"/>
        <end position="147"/>
    </location>
</feature>
<feature type="region of interest" description="Disordered" evidence="1">
    <location>
        <begin position="1"/>
        <end position="27"/>
    </location>
</feature>
<dbReference type="Gene3D" id="3.30.70.270">
    <property type="match status" value="1"/>
</dbReference>
<dbReference type="SUPFAM" id="SSF56672">
    <property type="entry name" value="DNA/RNA polymerases"/>
    <property type="match status" value="1"/>
</dbReference>
<dbReference type="InterPro" id="IPR043128">
    <property type="entry name" value="Rev_trsase/Diguanyl_cyclase"/>
</dbReference>
<keyword evidence="2" id="KW-1185">Reference proteome</keyword>
<feature type="region of interest" description="Disordered" evidence="1">
    <location>
        <begin position="112"/>
        <end position="150"/>
    </location>
</feature>
<dbReference type="Pfam" id="PF13650">
    <property type="entry name" value="Asp_protease_2"/>
    <property type="match status" value="1"/>
</dbReference>
<dbReference type="Gene3D" id="3.10.10.10">
    <property type="entry name" value="HIV Type 1 Reverse Transcriptase, subunit A, domain 1"/>
    <property type="match status" value="1"/>
</dbReference>
<dbReference type="Gene3D" id="2.40.70.10">
    <property type="entry name" value="Acid Proteases"/>
    <property type="match status" value="1"/>
</dbReference>
<proteinExistence type="predicted"/>
<name>A0ABM0M7D1_SACKO</name>
<dbReference type="RefSeq" id="XP_006815922.1">
    <property type="nucleotide sequence ID" value="XM_006815859.1"/>
</dbReference>
<protein>
    <submittedName>
        <fullName evidence="3">Uncharacterized protein LOC100369222</fullName>
    </submittedName>
</protein>
<dbReference type="InterPro" id="IPR005312">
    <property type="entry name" value="DUF1759"/>
</dbReference>